<dbReference type="InterPro" id="IPR051802">
    <property type="entry name" value="YfhM-like"/>
</dbReference>
<dbReference type="OrthoDB" id="543368at2759"/>
<evidence type="ECO:0000313" key="5">
    <source>
        <dbReference type="Proteomes" id="UP000054560"/>
    </source>
</evidence>
<proteinExistence type="predicted"/>
<feature type="domain" description="Alpha-2-macroglobulin" evidence="3">
    <location>
        <begin position="1418"/>
        <end position="1529"/>
    </location>
</feature>
<evidence type="ECO:0000256" key="1">
    <source>
        <dbReference type="SAM" id="MobiDB-lite"/>
    </source>
</evidence>
<name>A0A0L0FWH9_9EUKA</name>
<evidence type="ECO:0000259" key="3">
    <source>
        <dbReference type="SMART" id="SM01360"/>
    </source>
</evidence>
<dbReference type="InterPro" id="IPR011625">
    <property type="entry name" value="A2M_N_BRD"/>
</dbReference>
<dbReference type="SMART" id="SM01360">
    <property type="entry name" value="A2M"/>
    <property type="match status" value="1"/>
</dbReference>
<evidence type="ECO:0000256" key="2">
    <source>
        <dbReference type="SAM" id="SignalP"/>
    </source>
</evidence>
<accession>A0A0L0FWH9</accession>
<dbReference type="EMBL" id="KQ242080">
    <property type="protein sequence ID" value="KNC80999.1"/>
    <property type="molecule type" value="Genomic_DNA"/>
</dbReference>
<evidence type="ECO:0000313" key="4">
    <source>
        <dbReference type="EMBL" id="KNC80999.1"/>
    </source>
</evidence>
<feature type="signal peptide" evidence="2">
    <location>
        <begin position="1"/>
        <end position="26"/>
    </location>
</feature>
<reference evidence="4 5" key="1">
    <citation type="submission" date="2011-02" db="EMBL/GenBank/DDBJ databases">
        <title>The Genome Sequence of Sphaeroforma arctica JP610.</title>
        <authorList>
            <consortium name="The Broad Institute Genome Sequencing Platform"/>
            <person name="Russ C."/>
            <person name="Cuomo C."/>
            <person name="Young S.K."/>
            <person name="Zeng Q."/>
            <person name="Gargeya S."/>
            <person name="Alvarado L."/>
            <person name="Berlin A."/>
            <person name="Chapman S.B."/>
            <person name="Chen Z."/>
            <person name="Freedman E."/>
            <person name="Gellesch M."/>
            <person name="Goldberg J."/>
            <person name="Griggs A."/>
            <person name="Gujja S."/>
            <person name="Heilman E."/>
            <person name="Heiman D."/>
            <person name="Howarth C."/>
            <person name="Mehta T."/>
            <person name="Neiman D."/>
            <person name="Pearson M."/>
            <person name="Roberts A."/>
            <person name="Saif S."/>
            <person name="Shea T."/>
            <person name="Shenoy N."/>
            <person name="Sisk P."/>
            <person name="Stolte C."/>
            <person name="Sykes S."/>
            <person name="White J."/>
            <person name="Yandava C."/>
            <person name="Burger G."/>
            <person name="Gray M.W."/>
            <person name="Holland P.W.H."/>
            <person name="King N."/>
            <person name="Lang F.B.F."/>
            <person name="Roger A.J."/>
            <person name="Ruiz-Trillo I."/>
            <person name="Haas B."/>
            <person name="Nusbaum C."/>
            <person name="Birren B."/>
        </authorList>
    </citation>
    <scope>NUCLEOTIDE SEQUENCE [LARGE SCALE GENOMIC DNA]</scope>
    <source>
        <strain evidence="4 5">JP610</strain>
    </source>
</reference>
<dbReference type="InterPro" id="IPR041246">
    <property type="entry name" value="Bact_MG10"/>
</dbReference>
<feature type="chain" id="PRO_5005539046" description="Alpha-2-macroglobulin domain-containing protein" evidence="2">
    <location>
        <begin position="27"/>
        <end position="2040"/>
    </location>
</feature>
<dbReference type="PANTHER" id="PTHR40094">
    <property type="entry name" value="ALPHA-2-MACROGLOBULIN HOMOLOG"/>
    <property type="match status" value="1"/>
</dbReference>
<dbReference type="InterPro" id="IPR001599">
    <property type="entry name" value="Macroglobln_a2"/>
</dbReference>
<organism evidence="4 5">
    <name type="scientific">Sphaeroforma arctica JP610</name>
    <dbReference type="NCBI Taxonomy" id="667725"/>
    <lineage>
        <taxon>Eukaryota</taxon>
        <taxon>Ichthyosporea</taxon>
        <taxon>Ichthyophonida</taxon>
        <taxon>Sphaeroforma</taxon>
    </lineage>
</organism>
<feature type="compositionally biased region" description="Acidic residues" evidence="1">
    <location>
        <begin position="783"/>
        <end position="794"/>
    </location>
</feature>
<gene>
    <name evidence="4" type="ORF">SARC_06658</name>
</gene>
<dbReference type="PANTHER" id="PTHR40094:SF1">
    <property type="entry name" value="UBIQUITIN DOMAIN-CONTAINING PROTEIN"/>
    <property type="match status" value="1"/>
</dbReference>
<sequence>MISTHISRLLTLLCTMSVLRVMQANAQALTVTQEFPLTVQQFLPSNTDTSVPYGLSDGQDITIMFSRPVIALGSDLVIGEEGEVAELPDDLVPMKFVCENGDQEAQECNIDGVMRWVTTSIARFTPIGGWPTDVKFTVVVPDDLTTFDGVVISAENDAELQRKYSTPSLRWTLKKVVSEQASEYTEGRWDSRVALNSRFHGDTAYEMPPDAYLEVTFSADARRLDTDVLLESIKVLCAQPTEGSTCDDSAGDGVEIDVELCSDADAQDDSNTNADEFQTACFKVIPKTGLKNDTDYQLTVAAGTVYNTNTLSTLSSDLSLYLVGLLPFQIPLDETRFATYTRYRMFLNHGLLNDASRDAIGASVKMVSNETGDDLNVTSSLPYRAVLEIAGDFAPYSSYKISIAQNEDIKDGFGQPLLATKPTWVNTSDLVGSVLYADDINSGTNSGINRFPQTDMMDQWSVFIMDKPGDNGLSCFTGEDKDEPLPRVVVAYILTEDNIETALTELLNARSQSNVMNYTEFGMTPDLVKELPAGDSYAVSEFEIELEPLLETGAVLVRYFTETRANYSTRPPTCAYAVTSRVISSTSTAVSVLGEEHNVLVWATDTTSGDNLSDLKVVLYPSAALAYSYDKETKIELLGEATTDATGVAVMPYPKTEGNSRLTVQAFVFDKDGKLAISNPVSASGSGAQPSLESVMVLDRGLYRQGETVHVKGYVRVQDPAKQTTSLPMQEAMNRLSAAQLQRSQIRRGMRSSGPFGQGMVMMQNHLRHINMRRQTVEPGPETVEEAPMDDEPSGDQPVEGESNAQPSGDDVDPDSTQDSDSTVSDPNSEVLPGTLDLPPSDGSGPTEPEIEPFPLPESMPDAVSSSEPGVNPAEFEPQSVVDALPGTDIETDHTTIPLDGEETVLGDEPMIIMPPMPSGGSGDGSDIPEGFQLRVTGSDGYNELYPVVVDEEFGTFDTTFDVADDAKQGSYNLYLIYSPGNSAAGVVGGSGAAMYTVADPRIPTAVLSLKAPQEVTRPGEKVKVTVSTALYTGGVIADAEVTINWQAALPLISRTEPSIVADQTVYSLGDTATFSFFNTFPRLSVLTVQWSNSVDNTDMKHDVIEVTQDDVDENGVTTVSFDVDEAYCANGCNVAVVLASHAGNADESTNENEDTDSTANGDARRSSHRIRRLADGVVVSPLYDGSLPETYHYISRIALERAPETRLNVDVHMSVSVAAPRDTVDVTVNVSDSAGNPVSKGDVMVAMVDKALLDLQPISPNASEAALYAMLYPTYFTIYDFEATTNGLGSPAGYARAREIMLRRWNTDPYLRLQWPIEGADYQLQLDDSDFFSLYYTALTNGGNVGPPQDSIDEIPREPIMMEMDGSNPELMLFASPAIEASNGAVTAVMDEGTAREPGAITLTASAPLPRGEFAVVPLWVGSAALSAEGVFTVSVDLPDNVGEFVVYSYVIGEGSAASVDSARRQADVAAPQAVGVGEASLTVVQPVATLQERMPRVLRAGDVFMGGVIVSATDEDFDGQLTVEVEVEALGDMSEAAINVCVPEDDSSAVPETSLTLDLKGQTPVQGAFRMCADALGDVQLIVTLKQGDAIIDSLIVEASVSGVMPLVTLATSAGVDQENANPYPEGIALPPSVPNSGLLSVSVGVGRLPAVVNMVNQLAASVWLSGNSSAIDPTVSALSLVAVPSAVSSATASYESLSDEVAMATETADLATERLSVYTNPNFGLTYMPTTTWTPTSTDVWLNAFALYAFKDLERDGNTRTWEDAMHGTFSHDRRVGVVSIYVSHTRYSTTKPGVVLKEYTYGGTPAVDSLDIYVKGTGEVQVVTLLQFIPLVLNTEPISRGVSVEKIIQRVNTTNGKPYGPSIGPDEIIEVGEIVQITLQIVAPDDMTNVAVVDGSAGGIEAQAFVTTISPLISRRRRQAFASIGISPISSGPSFTSYFWNPFEYREMGRFGVRYYASSLRAGTYTLAHTALCVTEGAFSLPPTHVYSEPQPDIMGLSAGAWLVTSESMKDVDPDRAITAAVNQRLQTAGADNENA</sequence>
<dbReference type="Proteomes" id="UP000054560">
    <property type="component" value="Unassembled WGS sequence"/>
</dbReference>
<feature type="region of interest" description="Disordered" evidence="1">
    <location>
        <begin position="779"/>
        <end position="875"/>
    </location>
</feature>
<protein>
    <recommendedName>
        <fullName evidence="3">Alpha-2-macroglobulin domain-containing protein</fullName>
    </recommendedName>
</protein>
<dbReference type="Pfam" id="PF07703">
    <property type="entry name" value="A2M_BRD"/>
    <property type="match status" value="1"/>
</dbReference>
<dbReference type="Pfam" id="PF17973">
    <property type="entry name" value="bMG10"/>
    <property type="match status" value="1"/>
</dbReference>
<keyword evidence="2" id="KW-0732">Signal</keyword>
<dbReference type="GO" id="GO:0004866">
    <property type="term" value="F:endopeptidase inhibitor activity"/>
    <property type="evidence" value="ECO:0007669"/>
    <property type="project" value="InterPro"/>
</dbReference>
<keyword evidence="5" id="KW-1185">Reference proteome</keyword>
<dbReference type="RefSeq" id="XP_014154901.1">
    <property type="nucleotide sequence ID" value="XM_014299426.1"/>
</dbReference>
<dbReference type="GeneID" id="25907162"/>
<feature type="region of interest" description="Disordered" evidence="1">
    <location>
        <begin position="1145"/>
        <end position="1168"/>
    </location>
</feature>